<dbReference type="InterPro" id="IPR021398">
    <property type="entry name" value="DUF3037"/>
</dbReference>
<evidence type="ECO:0000313" key="1">
    <source>
        <dbReference type="EMBL" id="OCA87272.1"/>
    </source>
</evidence>
<evidence type="ECO:0000313" key="2">
    <source>
        <dbReference type="Proteomes" id="UP000092578"/>
    </source>
</evidence>
<dbReference type="AlphaFoldDB" id="A0A1B9ATQ9"/>
<organism evidence="1 2">
    <name type="scientific">Pseudobacillus wudalianchiensis</name>
    <dbReference type="NCBI Taxonomy" id="1743143"/>
    <lineage>
        <taxon>Bacteria</taxon>
        <taxon>Bacillati</taxon>
        <taxon>Bacillota</taxon>
        <taxon>Bacilli</taxon>
        <taxon>Bacillales</taxon>
        <taxon>Bacillaceae</taxon>
        <taxon>Pseudobacillus</taxon>
    </lineage>
</organism>
<dbReference type="Pfam" id="PF11236">
    <property type="entry name" value="DUF3037"/>
    <property type="match status" value="1"/>
</dbReference>
<comment type="caution">
    <text evidence="1">The sequence shown here is derived from an EMBL/GenBank/DDBJ whole genome shotgun (WGS) entry which is preliminary data.</text>
</comment>
<proteinExistence type="predicted"/>
<evidence type="ECO:0008006" key="3">
    <source>
        <dbReference type="Google" id="ProtNLM"/>
    </source>
</evidence>
<gene>
    <name evidence="1" type="ORF">A8F95_08465</name>
</gene>
<dbReference type="RefSeq" id="WP_065410721.1">
    <property type="nucleotide sequence ID" value="NZ_MAYT01000023.1"/>
</dbReference>
<dbReference type="Proteomes" id="UP000092578">
    <property type="component" value="Unassembled WGS sequence"/>
</dbReference>
<keyword evidence="2" id="KW-1185">Reference proteome</keyword>
<accession>A0A1B9ATQ9</accession>
<reference evidence="2" key="1">
    <citation type="submission" date="2016-05" db="EMBL/GenBank/DDBJ databases">
        <authorList>
            <person name="Liu B."/>
            <person name="Wang J."/>
            <person name="Zhu Y."/>
            <person name="Liu G."/>
            <person name="Chen Q."/>
            <person name="Chen Z."/>
            <person name="Lan J."/>
            <person name="Che J."/>
            <person name="Ge C."/>
            <person name="Shi H."/>
            <person name="Pan Z."/>
            <person name="Liu X."/>
        </authorList>
    </citation>
    <scope>NUCLEOTIDE SEQUENCE [LARGE SCALE GENOMIC DNA]</scope>
    <source>
        <strain evidence="2">FJAT-27215</strain>
    </source>
</reference>
<protein>
    <recommendedName>
        <fullName evidence="3">DUF3037 domain-containing protein</fullName>
    </recommendedName>
</protein>
<sequence>MESRKACWYSIVRYCANELTGEVVNVGVILHSIEEKALIKYQLISENSPKIRAITDSQVEVNIYKTFKDALEYYMTKNTENLLGIVGDVQIGSLMDEKFLDKLYEHYKDKKLFLSRPKFSLTRNLEGVFRSLFETYVGISYLETEHKEVSTKRLLKGLFEEKKLLDRKVMQDFSITPIKDLDIIKINIDFGYKNGVWNYLQAIPYIGGPSKNTEWLAKTKFMFENIENDTKVHLMYKSSNIENMEDFMGVLNYLSSLDANRILKLDLDDTRKVLELCDVIERDAHDIDELLIS</sequence>
<dbReference type="EMBL" id="MAYT01000023">
    <property type="protein sequence ID" value="OCA87272.1"/>
    <property type="molecule type" value="Genomic_DNA"/>
</dbReference>
<name>A0A1B9ATQ9_9BACI</name>